<dbReference type="Pfam" id="PF00169">
    <property type="entry name" value="PH"/>
    <property type="match status" value="1"/>
</dbReference>
<feature type="domain" description="PH" evidence="2">
    <location>
        <begin position="68"/>
        <end position="174"/>
    </location>
</feature>
<feature type="domain" description="IRS-type PTB" evidence="3">
    <location>
        <begin position="214"/>
        <end position="320"/>
    </location>
</feature>
<comment type="caution">
    <text evidence="4">The sequence shown here is derived from an EMBL/GenBank/DDBJ whole genome shotgun (WGS) entry which is preliminary data.</text>
</comment>
<evidence type="ECO:0000313" key="4">
    <source>
        <dbReference type="EMBL" id="KAK2192848.1"/>
    </source>
</evidence>
<sequence length="664" mass="72742">MAVTSPRLGNRGYVHYTTVAPPGGSMVPDLALPGEWPLHNKEVLNFIRGCWMVIRMNQGSEPAPGLAAVSTHGFYQELQWLKRFYVLYNVTSTRAARLECYQDEKTFKTKQSPQQTYNINDVSKIKDSTKPGHNEMHKFTFEIVYSSQKKEILFSALSQEDMSRWTTMLKASLWEQDQANKASVTTDDSKNISLQNSLYESVETNASTVLCTVPELTYVVEVEETDSSKRCKLPQNKTYQLRICHSQLTLVNPETGTSVCEWPYRLIRRYGRSASQFSFEAGRRCASGPGLFNFHTAMADKLFTDVRSRTMAMRENQHDGDSGEIVVENPRRPAPSLAPLAITRPAANAKPATAKPVAASQASPKPVVMKLVPVAATRTPTGSKTILTKTDSGNVTGMVKKFQDNTAGSVPIVVHKAPLTAKLSGDKDKKPPAPYVPTKSDEERRKKDAAKLTKEMKIAKDVTSSRASEAKGKVFEVHLHQKKLDTAPPPRPADQKDSSRAPNKLQARNLPSLPKSAEVESAGYDVAYTAPNDSEYSETYAEISQTSCAVNPSDDSCDSYTYAEVGKAAAAAATTTRGDMKMSSVIADMSRNRGRAPAAVPKGGSGDTYDFLDFAGVANAPKDTDQSSGNIYGHLSTVVATEDEDGYADPVFLKETRSQKNSKN</sequence>
<accession>A0AAD9UKG4</accession>
<dbReference type="Proteomes" id="UP001209878">
    <property type="component" value="Unassembled WGS sequence"/>
</dbReference>
<proteinExistence type="predicted"/>
<dbReference type="PANTHER" id="PTHR21258:SF62">
    <property type="entry name" value="INSULIN RECEPTOR SUBSTRATE 1"/>
    <property type="match status" value="1"/>
</dbReference>
<dbReference type="PROSITE" id="PS51064">
    <property type="entry name" value="IRS_PTB"/>
    <property type="match status" value="1"/>
</dbReference>
<dbReference type="InterPro" id="IPR001849">
    <property type="entry name" value="PH_domain"/>
</dbReference>
<dbReference type="SUPFAM" id="SSF50729">
    <property type="entry name" value="PH domain-like"/>
    <property type="match status" value="2"/>
</dbReference>
<feature type="region of interest" description="Disordered" evidence="1">
    <location>
        <begin position="479"/>
        <end position="518"/>
    </location>
</feature>
<evidence type="ECO:0000259" key="3">
    <source>
        <dbReference type="PROSITE" id="PS51064"/>
    </source>
</evidence>
<evidence type="ECO:0000259" key="2">
    <source>
        <dbReference type="PROSITE" id="PS50003"/>
    </source>
</evidence>
<evidence type="ECO:0000313" key="5">
    <source>
        <dbReference type="Proteomes" id="UP001209878"/>
    </source>
</evidence>
<evidence type="ECO:0008006" key="6">
    <source>
        <dbReference type="Google" id="ProtNLM"/>
    </source>
</evidence>
<dbReference type="InterPro" id="IPR011993">
    <property type="entry name" value="PH-like_dom_sf"/>
</dbReference>
<dbReference type="SMART" id="SM00310">
    <property type="entry name" value="PTBI"/>
    <property type="match status" value="1"/>
</dbReference>
<dbReference type="GO" id="GO:0007265">
    <property type="term" value="P:Ras protein signal transduction"/>
    <property type="evidence" value="ECO:0007669"/>
    <property type="project" value="TreeGrafter"/>
</dbReference>
<name>A0AAD9UKG4_RIDPI</name>
<dbReference type="GO" id="GO:0005737">
    <property type="term" value="C:cytoplasm"/>
    <property type="evidence" value="ECO:0007669"/>
    <property type="project" value="TreeGrafter"/>
</dbReference>
<keyword evidence="5" id="KW-1185">Reference proteome</keyword>
<dbReference type="GO" id="GO:0007169">
    <property type="term" value="P:cell surface receptor protein tyrosine kinase signaling pathway"/>
    <property type="evidence" value="ECO:0007669"/>
    <property type="project" value="TreeGrafter"/>
</dbReference>
<dbReference type="InterPro" id="IPR050996">
    <property type="entry name" value="Docking_Protein_DOK"/>
</dbReference>
<gene>
    <name evidence="4" type="ORF">NP493_21g02016</name>
</gene>
<feature type="region of interest" description="Disordered" evidence="1">
    <location>
        <begin position="421"/>
        <end position="448"/>
    </location>
</feature>
<organism evidence="4 5">
    <name type="scientific">Ridgeia piscesae</name>
    <name type="common">Tubeworm</name>
    <dbReference type="NCBI Taxonomy" id="27915"/>
    <lineage>
        <taxon>Eukaryota</taxon>
        <taxon>Metazoa</taxon>
        <taxon>Spiralia</taxon>
        <taxon>Lophotrochozoa</taxon>
        <taxon>Annelida</taxon>
        <taxon>Polychaeta</taxon>
        <taxon>Sedentaria</taxon>
        <taxon>Canalipalpata</taxon>
        <taxon>Sabellida</taxon>
        <taxon>Siboglinidae</taxon>
        <taxon>Ridgeia</taxon>
    </lineage>
</organism>
<dbReference type="Pfam" id="PF02174">
    <property type="entry name" value="IRS"/>
    <property type="match status" value="1"/>
</dbReference>
<dbReference type="Gene3D" id="2.30.29.30">
    <property type="entry name" value="Pleckstrin-homology domain (PH domain)/Phosphotyrosine-binding domain (PTB)"/>
    <property type="match status" value="2"/>
</dbReference>
<dbReference type="EMBL" id="JAODUO010000021">
    <property type="protein sequence ID" value="KAK2192848.1"/>
    <property type="molecule type" value="Genomic_DNA"/>
</dbReference>
<dbReference type="PROSITE" id="PS50003">
    <property type="entry name" value="PH_DOMAIN"/>
    <property type="match status" value="1"/>
</dbReference>
<dbReference type="GO" id="GO:0043410">
    <property type="term" value="P:positive regulation of MAPK cascade"/>
    <property type="evidence" value="ECO:0007669"/>
    <property type="project" value="TreeGrafter"/>
</dbReference>
<feature type="compositionally biased region" description="Basic and acidic residues" evidence="1">
    <location>
        <begin position="439"/>
        <end position="448"/>
    </location>
</feature>
<evidence type="ECO:0000256" key="1">
    <source>
        <dbReference type="SAM" id="MobiDB-lite"/>
    </source>
</evidence>
<protein>
    <recommendedName>
        <fullName evidence="6">Insulin receptor substrate 1</fullName>
    </recommendedName>
</protein>
<dbReference type="AlphaFoldDB" id="A0AAD9UKG4"/>
<dbReference type="PANTHER" id="PTHR21258">
    <property type="entry name" value="DOCKING PROTEIN RELATED"/>
    <property type="match status" value="1"/>
</dbReference>
<dbReference type="InterPro" id="IPR002404">
    <property type="entry name" value="IRS_PTB"/>
</dbReference>
<dbReference type="SMART" id="SM00233">
    <property type="entry name" value="PH"/>
    <property type="match status" value="1"/>
</dbReference>
<reference evidence="4" key="1">
    <citation type="journal article" date="2023" name="Mol. Biol. Evol.">
        <title>Third-Generation Sequencing Reveals the Adaptive Role of the Epigenome in Three Deep-Sea Polychaetes.</title>
        <authorList>
            <person name="Perez M."/>
            <person name="Aroh O."/>
            <person name="Sun Y."/>
            <person name="Lan Y."/>
            <person name="Juniper S.K."/>
            <person name="Young C.R."/>
            <person name="Angers B."/>
            <person name="Qian P.Y."/>
        </authorList>
    </citation>
    <scope>NUCLEOTIDE SEQUENCE</scope>
    <source>
        <strain evidence="4">R07B-5</strain>
    </source>
</reference>
<dbReference type="SMART" id="SM01244">
    <property type="entry name" value="IRS"/>
    <property type="match status" value="1"/>
</dbReference>